<feature type="transmembrane region" description="Helical" evidence="1">
    <location>
        <begin position="301"/>
        <end position="325"/>
    </location>
</feature>
<evidence type="ECO:0000313" key="2">
    <source>
        <dbReference type="EMBL" id="MSD15248.1"/>
    </source>
</evidence>
<dbReference type="Proteomes" id="UP000431304">
    <property type="component" value="Unassembled WGS sequence"/>
</dbReference>
<evidence type="ECO:0000256" key="1">
    <source>
        <dbReference type="SAM" id="Phobius"/>
    </source>
</evidence>
<dbReference type="AlphaFoldDB" id="A0A844E122"/>
<accession>A0A844E122</accession>
<proteinExistence type="predicted"/>
<keyword evidence="1" id="KW-0472">Membrane</keyword>
<feature type="transmembrane region" description="Helical" evidence="1">
    <location>
        <begin position="125"/>
        <end position="144"/>
    </location>
</feature>
<feature type="transmembrane region" description="Helical" evidence="1">
    <location>
        <begin position="24"/>
        <end position="43"/>
    </location>
</feature>
<dbReference type="Pfam" id="PF09546">
    <property type="entry name" value="Spore_III_AE"/>
    <property type="match status" value="1"/>
</dbReference>
<feature type="transmembrane region" description="Helical" evidence="1">
    <location>
        <begin position="387"/>
        <end position="406"/>
    </location>
</feature>
<organism evidence="2 3">
    <name type="scientific">Eubacterium ramulus</name>
    <dbReference type="NCBI Taxonomy" id="39490"/>
    <lineage>
        <taxon>Bacteria</taxon>
        <taxon>Bacillati</taxon>
        <taxon>Bacillota</taxon>
        <taxon>Clostridia</taxon>
        <taxon>Eubacteriales</taxon>
        <taxon>Eubacteriaceae</taxon>
        <taxon>Eubacterium</taxon>
    </lineage>
</organism>
<dbReference type="EMBL" id="WKRA01000004">
    <property type="protein sequence ID" value="MSD15248.1"/>
    <property type="molecule type" value="Genomic_DNA"/>
</dbReference>
<feature type="transmembrane region" description="Helical" evidence="1">
    <location>
        <begin position="332"/>
        <end position="355"/>
    </location>
</feature>
<keyword evidence="1" id="KW-0812">Transmembrane</keyword>
<gene>
    <name evidence="2" type="ORF">GKE72_04005</name>
</gene>
<protein>
    <recommendedName>
        <fullName evidence="4">Stage III sporulation protein AE</fullName>
    </recommendedName>
</protein>
<dbReference type="RefSeq" id="WP_021737894.1">
    <property type="nucleotide sequence ID" value="NZ_WKRA01000004.1"/>
</dbReference>
<evidence type="ECO:0008006" key="4">
    <source>
        <dbReference type="Google" id="ProtNLM"/>
    </source>
</evidence>
<keyword evidence="1" id="KW-1133">Transmembrane helix</keyword>
<feature type="transmembrane region" description="Helical" evidence="1">
    <location>
        <begin position="264"/>
        <end position="281"/>
    </location>
</feature>
<comment type="caution">
    <text evidence="2">The sequence shown here is derived from an EMBL/GenBank/DDBJ whole genome shotgun (WGS) entry which is preliminary data.</text>
</comment>
<evidence type="ECO:0000313" key="3">
    <source>
        <dbReference type="Proteomes" id="UP000431304"/>
    </source>
</evidence>
<sequence length="407" mass="45626">MRQEGQALYAKESTAQRIWNHKNRYRWCMIFLLLSVFVVWFCVPKQVRAARNIAQTEASQQEELLSDLPLSDIQKVLEQNTDTQDLTFRELVRQLMQDGEYTDKRTLVRQVFDRAFGDVAEGKQLFVQILLLTAACSFLQNFIHVFENSQISKTGFYLYFLLLMGLLLRSYLLIHGILEDVLGQVIDFMEALLPAFCMTMVFCSQKVTAVGFYQLSLIVIYLIDRVLLYIVIPAIHVYVVLQMLNCMTEEKLISRMTVLLKRGLIWVMRLLLAGVTGMNVIERMIAPSVDNLKKMSVTQTISMLPGLGNTAQAVGNIFFGSAVVIRNGIGTAAMIVLVCLALGPLLKMLVFSVFYKVAGALSEPFSDKRICGCIDCVGDGALLLFRALGTGILLCMITIAVVVTAII</sequence>
<feature type="transmembrane region" description="Helical" evidence="1">
    <location>
        <begin position="156"/>
        <end position="174"/>
    </location>
</feature>
<feature type="transmembrane region" description="Helical" evidence="1">
    <location>
        <begin position="226"/>
        <end position="244"/>
    </location>
</feature>
<name>A0A844E122_EUBRA</name>
<reference evidence="2 3" key="1">
    <citation type="journal article" date="2019" name="Nat. Med.">
        <title>A library of human gut bacterial isolates paired with longitudinal multiomics data enables mechanistic microbiome research.</title>
        <authorList>
            <person name="Poyet M."/>
            <person name="Groussin M."/>
            <person name="Gibbons S.M."/>
            <person name="Avila-Pacheco J."/>
            <person name="Jiang X."/>
            <person name="Kearney S.M."/>
            <person name="Perrotta A.R."/>
            <person name="Berdy B."/>
            <person name="Zhao S."/>
            <person name="Lieberman T.D."/>
            <person name="Swanson P.K."/>
            <person name="Smith M."/>
            <person name="Roesemann S."/>
            <person name="Alexander J.E."/>
            <person name="Rich S.A."/>
            <person name="Livny J."/>
            <person name="Vlamakis H."/>
            <person name="Clish C."/>
            <person name="Bullock K."/>
            <person name="Deik A."/>
            <person name="Scott J."/>
            <person name="Pierce K.A."/>
            <person name="Xavier R.J."/>
            <person name="Alm E.J."/>
        </authorList>
    </citation>
    <scope>NUCLEOTIDE SEQUENCE [LARGE SCALE GENOMIC DNA]</scope>
    <source>
        <strain evidence="2 3">BIOML-A3</strain>
    </source>
</reference>
<dbReference type="InterPro" id="IPR014194">
    <property type="entry name" value="Spore_III_AE"/>
</dbReference>